<evidence type="ECO:0000313" key="1">
    <source>
        <dbReference type="EMBL" id="ESQ46884.1"/>
    </source>
</evidence>
<organism evidence="1 2">
    <name type="scientific">Eutrema salsugineum</name>
    <name type="common">Saltwater cress</name>
    <name type="synonym">Sisymbrium salsugineum</name>
    <dbReference type="NCBI Taxonomy" id="72664"/>
    <lineage>
        <taxon>Eukaryota</taxon>
        <taxon>Viridiplantae</taxon>
        <taxon>Streptophyta</taxon>
        <taxon>Embryophyta</taxon>
        <taxon>Tracheophyta</taxon>
        <taxon>Spermatophyta</taxon>
        <taxon>Magnoliopsida</taxon>
        <taxon>eudicotyledons</taxon>
        <taxon>Gunneridae</taxon>
        <taxon>Pentapetalae</taxon>
        <taxon>rosids</taxon>
        <taxon>malvids</taxon>
        <taxon>Brassicales</taxon>
        <taxon>Brassicaceae</taxon>
        <taxon>Eutremeae</taxon>
        <taxon>Eutrema</taxon>
    </lineage>
</organism>
<evidence type="ECO:0000313" key="2">
    <source>
        <dbReference type="Proteomes" id="UP000030689"/>
    </source>
</evidence>
<accession>V4LST1</accession>
<reference evidence="1 2" key="1">
    <citation type="journal article" date="2013" name="Front. Plant Sci.">
        <title>The Reference Genome of the Halophytic Plant Eutrema salsugineum.</title>
        <authorList>
            <person name="Yang R."/>
            <person name="Jarvis D.E."/>
            <person name="Chen H."/>
            <person name="Beilstein M.A."/>
            <person name="Grimwood J."/>
            <person name="Jenkins J."/>
            <person name="Shu S."/>
            <person name="Prochnik S."/>
            <person name="Xin M."/>
            <person name="Ma C."/>
            <person name="Schmutz J."/>
            <person name="Wing R.A."/>
            <person name="Mitchell-Olds T."/>
            <person name="Schumaker K.S."/>
            <person name="Wang X."/>
        </authorList>
    </citation>
    <scope>NUCLEOTIDE SEQUENCE [LARGE SCALE GENOMIC DNA]</scope>
</reference>
<dbReference type="Proteomes" id="UP000030689">
    <property type="component" value="Unassembled WGS sequence"/>
</dbReference>
<dbReference type="EMBL" id="KI517416">
    <property type="protein sequence ID" value="ESQ46884.1"/>
    <property type="molecule type" value="Genomic_DNA"/>
</dbReference>
<keyword evidence="2" id="KW-1185">Reference proteome</keyword>
<sequence>MSLSQHKYRISSAKKRSHTNYTICTNRNSLLPVSSKQTQRSNREPKVASYMHVIKVPERKIGDKIKTEQSQLSNHTIRINEI</sequence>
<dbReference type="Gramene" id="ESQ46884">
    <property type="protein sequence ID" value="ESQ46884"/>
    <property type="gene ID" value="EUTSA_v10028010mg"/>
</dbReference>
<dbReference type="AlphaFoldDB" id="V4LST1"/>
<protein>
    <submittedName>
        <fullName evidence="1">Uncharacterized protein</fullName>
    </submittedName>
</protein>
<gene>
    <name evidence="1" type="ORF">EUTSA_v10028010mg</name>
</gene>
<proteinExistence type="predicted"/>
<dbReference type="KEGG" id="eus:EUTSA_v10028010mg"/>
<name>V4LST1_EUTSA</name>